<sequence>MKSQIDQIDQTFSNDSRYSVQWPDWCKIDFLIQKLSKFQSQLESLKFVLDQKKEEFREFALTGRKLIQFQNEQFILQTEQNQKFIGLNTRIEETTQRSNWIN</sequence>
<dbReference type="EMBL" id="CATOUU010000695">
    <property type="protein sequence ID" value="CAI9941666.1"/>
    <property type="molecule type" value="Genomic_DNA"/>
</dbReference>
<accession>A0AA86U6X6</accession>
<keyword evidence="3" id="KW-1185">Reference proteome</keyword>
<dbReference type="AlphaFoldDB" id="A0AA86U6X6"/>
<dbReference type="Proteomes" id="UP001642409">
    <property type="component" value="Unassembled WGS sequence"/>
</dbReference>
<comment type="caution">
    <text evidence="1">The sequence shown here is derived from an EMBL/GenBank/DDBJ whole genome shotgun (WGS) entry which is preliminary data.</text>
</comment>
<evidence type="ECO:0000313" key="2">
    <source>
        <dbReference type="EMBL" id="CAL6029184.1"/>
    </source>
</evidence>
<proteinExistence type="predicted"/>
<gene>
    <name evidence="1" type="ORF">HINF_LOCUS29311</name>
    <name evidence="2" type="ORF">HINF_LOCUS32167</name>
</gene>
<name>A0AA86U6X6_9EUKA</name>
<reference evidence="2 3" key="2">
    <citation type="submission" date="2024-07" db="EMBL/GenBank/DDBJ databases">
        <authorList>
            <person name="Akdeniz Z."/>
        </authorList>
    </citation>
    <scope>NUCLEOTIDE SEQUENCE [LARGE SCALE GENOMIC DNA]</scope>
</reference>
<reference evidence="1" key="1">
    <citation type="submission" date="2023-06" db="EMBL/GenBank/DDBJ databases">
        <authorList>
            <person name="Kurt Z."/>
        </authorList>
    </citation>
    <scope>NUCLEOTIDE SEQUENCE</scope>
</reference>
<evidence type="ECO:0000313" key="3">
    <source>
        <dbReference type="Proteomes" id="UP001642409"/>
    </source>
</evidence>
<organism evidence="1">
    <name type="scientific">Hexamita inflata</name>
    <dbReference type="NCBI Taxonomy" id="28002"/>
    <lineage>
        <taxon>Eukaryota</taxon>
        <taxon>Metamonada</taxon>
        <taxon>Diplomonadida</taxon>
        <taxon>Hexamitidae</taxon>
        <taxon>Hexamitinae</taxon>
        <taxon>Hexamita</taxon>
    </lineage>
</organism>
<dbReference type="EMBL" id="CAXDID020000109">
    <property type="protein sequence ID" value="CAL6029184.1"/>
    <property type="molecule type" value="Genomic_DNA"/>
</dbReference>
<protein>
    <submittedName>
        <fullName evidence="2">Hypothetical_protein</fullName>
    </submittedName>
</protein>
<evidence type="ECO:0000313" key="1">
    <source>
        <dbReference type="EMBL" id="CAI9941666.1"/>
    </source>
</evidence>